<name>A0A820EAL2_9BILA</name>
<protein>
    <submittedName>
        <fullName evidence="1">Uncharacterized protein</fullName>
    </submittedName>
</protein>
<dbReference type="EMBL" id="CAJOBE010021684">
    <property type="protein sequence ID" value="CAF4245698.1"/>
    <property type="molecule type" value="Genomic_DNA"/>
</dbReference>
<feature type="non-terminal residue" evidence="1">
    <location>
        <position position="1"/>
    </location>
</feature>
<evidence type="ECO:0000313" key="1">
    <source>
        <dbReference type="EMBL" id="CAF4245698.1"/>
    </source>
</evidence>
<dbReference type="Proteomes" id="UP000663874">
    <property type="component" value="Unassembled WGS sequence"/>
</dbReference>
<evidence type="ECO:0000313" key="2">
    <source>
        <dbReference type="Proteomes" id="UP000663874"/>
    </source>
</evidence>
<accession>A0A820EAL2</accession>
<reference evidence="1" key="1">
    <citation type="submission" date="2021-02" db="EMBL/GenBank/DDBJ databases">
        <authorList>
            <person name="Nowell W R."/>
        </authorList>
    </citation>
    <scope>NUCLEOTIDE SEQUENCE</scope>
</reference>
<proteinExistence type="predicted"/>
<organism evidence="1 2">
    <name type="scientific">Rotaria sordida</name>
    <dbReference type="NCBI Taxonomy" id="392033"/>
    <lineage>
        <taxon>Eukaryota</taxon>
        <taxon>Metazoa</taxon>
        <taxon>Spiralia</taxon>
        <taxon>Gnathifera</taxon>
        <taxon>Rotifera</taxon>
        <taxon>Eurotatoria</taxon>
        <taxon>Bdelloidea</taxon>
        <taxon>Philodinida</taxon>
        <taxon>Philodinidae</taxon>
        <taxon>Rotaria</taxon>
    </lineage>
</organism>
<sequence>MPWSNSYDIDEYKKLILNPDPQTTYDVPLGKVYQHLLRQHPNENLLTLLLHVNGISV</sequence>
<comment type="caution">
    <text evidence="1">The sequence shown here is derived from an EMBL/GenBank/DDBJ whole genome shotgun (WGS) entry which is preliminary data.</text>
</comment>
<gene>
    <name evidence="1" type="ORF">FNK824_LOCUS38380</name>
</gene>
<dbReference type="AlphaFoldDB" id="A0A820EAL2"/>